<reference evidence="1" key="1">
    <citation type="submission" date="2023-05" db="EMBL/GenBank/DDBJ databases">
        <authorList>
            <person name="Huff M."/>
        </authorList>
    </citation>
    <scope>NUCLEOTIDE SEQUENCE</scope>
</reference>
<name>A0AAD2A646_9LAMI</name>
<organism evidence="1 2">
    <name type="scientific">Fraxinus pennsylvanica</name>
    <dbReference type="NCBI Taxonomy" id="56036"/>
    <lineage>
        <taxon>Eukaryota</taxon>
        <taxon>Viridiplantae</taxon>
        <taxon>Streptophyta</taxon>
        <taxon>Embryophyta</taxon>
        <taxon>Tracheophyta</taxon>
        <taxon>Spermatophyta</taxon>
        <taxon>Magnoliopsida</taxon>
        <taxon>eudicotyledons</taxon>
        <taxon>Gunneridae</taxon>
        <taxon>Pentapetalae</taxon>
        <taxon>asterids</taxon>
        <taxon>lamiids</taxon>
        <taxon>Lamiales</taxon>
        <taxon>Oleaceae</taxon>
        <taxon>Oleeae</taxon>
        <taxon>Fraxinus</taxon>
    </lineage>
</organism>
<evidence type="ECO:0000313" key="2">
    <source>
        <dbReference type="Proteomes" id="UP000834106"/>
    </source>
</evidence>
<dbReference type="Proteomes" id="UP000834106">
    <property type="component" value="Chromosome 17"/>
</dbReference>
<sequence>MKLDRGYISTHFRKVKFSKDGGKEEAPPVFVGFGKEKSNAGIKDLGRRRKIGDETFVVAALMAMCHPQANCSVWCTKCLVCHDRIHKNLHLSEILQGHHWSSVRDVEHSSKHDQHGIWSGNPHRNSWNISLKLFSFHMTSPVFEDNKYKRHHHSGHVANNSSISHRNWPFLQGPFPIKRYRPRTKPNSCSVCRQADHIIYRSNRQKIYLDCAKTDCTAGLPLKLQQSRLDIQFQLDMKGD</sequence>
<accession>A0AAD2A646</accession>
<evidence type="ECO:0000313" key="1">
    <source>
        <dbReference type="EMBL" id="CAI9780486.1"/>
    </source>
</evidence>
<protein>
    <submittedName>
        <fullName evidence="1">Uncharacterized protein</fullName>
    </submittedName>
</protein>
<keyword evidence="2" id="KW-1185">Reference proteome</keyword>
<gene>
    <name evidence="1" type="ORF">FPE_LOCUS27916</name>
</gene>
<dbReference type="AlphaFoldDB" id="A0AAD2A646"/>
<proteinExistence type="predicted"/>
<dbReference type="EMBL" id="OU503052">
    <property type="protein sequence ID" value="CAI9780486.1"/>
    <property type="molecule type" value="Genomic_DNA"/>
</dbReference>